<dbReference type="Pfam" id="PF00226">
    <property type="entry name" value="DnaJ"/>
    <property type="match status" value="1"/>
</dbReference>
<dbReference type="PROSITE" id="PS00636">
    <property type="entry name" value="DNAJ_1"/>
    <property type="match status" value="1"/>
</dbReference>
<sequence length="316" mass="34987">MDYRDYYAVLGVRRKASADDIKKAYRKLARKYHPDVNSGDAAAEQKFKEISEAYAVLSDDTKRRTYDKFGAQWKQYEQSGQNFDWSQWYNAGGAERQQGRAVSPEEFEQMFGSIAGGGSSFSDFFQQLFGGGPAQTRKASRQTHHPSFGRPNSDQTVPVEIALEEAFTGTKRTVQQGDSRFEVTIPAGVKTGSKVRAGDLIMTVSVQPHKDFEVAGTDLRTRAPVDLFCALLGGEARVPTMQGAVALTIPPDTQNGKVFRLKGQGMPDVKDNRNRGDLLVEVVVELPVPLSGEAKRLVESLQREAPGVNSPQQRHW</sequence>
<dbReference type="SUPFAM" id="SSF49493">
    <property type="entry name" value="HSP40/DnaJ peptide-binding domain"/>
    <property type="match status" value="2"/>
</dbReference>
<gene>
    <name evidence="4" type="ORF">F4X14_07840</name>
</gene>
<feature type="domain" description="J" evidence="3">
    <location>
        <begin position="5"/>
        <end position="70"/>
    </location>
</feature>
<dbReference type="PROSITE" id="PS50076">
    <property type="entry name" value="DNAJ_2"/>
    <property type="match status" value="1"/>
</dbReference>
<evidence type="ECO:0000313" key="4">
    <source>
        <dbReference type="EMBL" id="MYC94867.1"/>
    </source>
</evidence>
<dbReference type="EMBL" id="VXMH01000036">
    <property type="protein sequence ID" value="MYC94867.1"/>
    <property type="molecule type" value="Genomic_DNA"/>
</dbReference>
<keyword evidence="1" id="KW-0143">Chaperone</keyword>
<dbReference type="AlphaFoldDB" id="A0A6B1D6R0"/>
<dbReference type="Pfam" id="PF01556">
    <property type="entry name" value="DnaJ_C"/>
    <property type="match status" value="1"/>
</dbReference>
<evidence type="ECO:0000259" key="3">
    <source>
        <dbReference type="PROSITE" id="PS50076"/>
    </source>
</evidence>
<protein>
    <submittedName>
        <fullName evidence="4">DnaJ domain-containing protein</fullName>
    </submittedName>
</protein>
<proteinExistence type="predicted"/>
<dbReference type="InterPro" id="IPR051938">
    <property type="entry name" value="Apopto_cytoskel_mod"/>
</dbReference>
<reference evidence="4" key="1">
    <citation type="submission" date="2019-09" db="EMBL/GenBank/DDBJ databases">
        <title>Characterisation of the sponge microbiome using genome-centric metagenomics.</title>
        <authorList>
            <person name="Engelberts J.P."/>
            <person name="Robbins S.J."/>
            <person name="De Goeij J.M."/>
            <person name="Aranda M."/>
            <person name="Bell S.C."/>
            <person name="Webster N.S."/>
        </authorList>
    </citation>
    <scope>NUCLEOTIDE SEQUENCE</scope>
    <source>
        <strain evidence="4">SB0661_bin_32</strain>
    </source>
</reference>
<dbReference type="CDD" id="cd10747">
    <property type="entry name" value="DnaJ_C"/>
    <property type="match status" value="1"/>
</dbReference>
<dbReference type="InterPro" id="IPR001623">
    <property type="entry name" value="DnaJ_domain"/>
</dbReference>
<name>A0A6B1D6R0_9CHLR</name>
<dbReference type="GO" id="GO:0051082">
    <property type="term" value="F:unfolded protein binding"/>
    <property type="evidence" value="ECO:0007669"/>
    <property type="project" value="InterPro"/>
</dbReference>
<dbReference type="SMART" id="SM00271">
    <property type="entry name" value="DnaJ"/>
    <property type="match status" value="1"/>
</dbReference>
<evidence type="ECO:0000256" key="1">
    <source>
        <dbReference type="ARBA" id="ARBA00023186"/>
    </source>
</evidence>
<dbReference type="GO" id="GO:0006457">
    <property type="term" value="P:protein folding"/>
    <property type="evidence" value="ECO:0007669"/>
    <property type="project" value="InterPro"/>
</dbReference>
<dbReference type="FunFam" id="2.60.260.20:FF:000013">
    <property type="entry name" value="DnaJ subfamily B member 11"/>
    <property type="match status" value="1"/>
</dbReference>
<evidence type="ECO:0000256" key="2">
    <source>
        <dbReference type="SAM" id="MobiDB-lite"/>
    </source>
</evidence>
<dbReference type="PANTHER" id="PTHR44145">
    <property type="entry name" value="DNAJ HOMOLOG SUBFAMILY A MEMBER 3, MITOCHONDRIAL"/>
    <property type="match status" value="1"/>
</dbReference>
<dbReference type="InterPro" id="IPR036869">
    <property type="entry name" value="J_dom_sf"/>
</dbReference>
<accession>A0A6B1D6R0</accession>
<dbReference type="CDD" id="cd06257">
    <property type="entry name" value="DnaJ"/>
    <property type="match status" value="1"/>
</dbReference>
<dbReference type="Gene3D" id="1.10.287.110">
    <property type="entry name" value="DnaJ domain"/>
    <property type="match status" value="1"/>
</dbReference>
<feature type="region of interest" description="Disordered" evidence="2">
    <location>
        <begin position="132"/>
        <end position="154"/>
    </location>
</feature>
<dbReference type="PANTHER" id="PTHR44145:SF3">
    <property type="entry name" value="DNAJ HOMOLOG SUBFAMILY A MEMBER 3, MITOCHONDRIAL"/>
    <property type="match status" value="1"/>
</dbReference>
<dbReference type="PRINTS" id="PR00625">
    <property type="entry name" value="JDOMAIN"/>
</dbReference>
<dbReference type="Gene3D" id="2.60.260.20">
    <property type="entry name" value="Urease metallochaperone UreE, N-terminal domain"/>
    <property type="match status" value="2"/>
</dbReference>
<dbReference type="InterPro" id="IPR018253">
    <property type="entry name" value="DnaJ_domain_CS"/>
</dbReference>
<dbReference type="SUPFAM" id="SSF46565">
    <property type="entry name" value="Chaperone J-domain"/>
    <property type="match status" value="1"/>
</dbReference>
<organism evidence="4">
    <name type="scientific">Caldilineaceae bacterium SB0661_bin_32</name>
    <dbReference type="NCBI Taxonomy" id="2605255"/>
    <lineage>
        <taxon>Bacteria</taxon>
        <taxon>Bacillati</taxon>
        <taxon>Chloroflexota</taxon>
        <taxon>Caldilineae</taxon>
        <taxon>Caldilineales</taxon>
        <taxon>Caldilineaceae</taxon>
    </lineage>
</organism>
<dbReference type="InterPro" id="IPR008971">
    <property type="entry name" value="HSP40/DnaJ_pept-bd"/>
</dbReference>
<comment type="caution">
    <text evidence="4">The sequence shown here is derived from an EMBL/GenBank/DDBJ whole genome shotgun (WGS) entry which is preliminary data.</text>
</comment>
<dbReference type="InterPro" id="IPR002939">
    <property type="entry name" value="DnaJ_C"/>
</dbReference>